<feature type="domain" description="CSD2" evidence="1">
    <location>
        <begin position="31"/>
        <end position="78"/>
    </location>
</feature>
<organism evidence="2 3">
    <name type="scientific">Operophtera brumata</name>
    <name type="common">Winter moth</name>
    <name type="synonym">Phalaena brumata</name>
    <dbReference type="NCBI Taxonomy" id="104452"/>
    <lineage>
        <taxon>Eukaryota</taxon>
        <taxon>Metazoa</taxon>
        <taxon>Ecdysozoa</taxon>
        <taxon>Arthropoda</taxon>
        <taxon>Hexapoda</taxon>
        <taxon>Insecta</taxon>
        <taxon>Pterygota</taxon>
        <taxon>Neoptera</taxon>
        <taxon>Endopterygota</taxon>
        <taxon>Lepidoptera</taxon>
        <taxon>Glossata</taxon>
        <taxon>Ditrysia</taxon>
        <taxon>Geometroidea</taxon>
        <taxon>Geometridae</taxon>
        <taxon>Larentiinae</taxon>
        <taxon>Operophtera</taxon>
    </lineage>
</organism>
<keyword evidence="2" id="KW-0378">Hydrolase</keyword>
<dbReference type="Gene3D" id="2.40.50.700">
    <property type="match status" value="1"/>
</dbReference>
<dbReference type="GO" id="GO:0004519">
    <property type="term" value="F:endonuclease activity"/>
    <property type="evidence" value="ECO:0007669"/>
    <property type="project" value="TreeGrafter"/>
</dbReference>
<dbReference type="AlphaFoldDB" id="A0A0L7K3R5"/>
<dbReference type="GO" id="GO:0071031">
    <property type="term" value="P:nuclear mRNA surveillance of mRNA 3'-end processing"/>
    <property type="evidence" value="ECO:0007669"/>
    <property type="project" value="TreeGrafter"/>
</dbReference>
<reference evidence="2 3" key="1">
    <citation type="journal article" date="2015" name="Genome Biol. Evol.">
        <title>The genome of winter moth (Operophtera brumata) provides a genomic perspective on sexual dimorphism and phenology.</title>
        <authorList>
            <person name="Derks M.F."/>
            <person name="Smit S."/>
            <person name="Salis L."/>
            <person name="Schijlen E."/>
            <person name="Bossers A."/>
            <person name="Mateman C."/>
            <person name="Pijl A.S."/>
            <person name="de Ridder D."/>
            <person name="Groenen M.A."/>
            <person name="Visser M.E."/>
            <person name="Megens H.J."/>
        </authorList>
    </citation>
    <scope>NUCLEOTIDE SEQUENCE [LARGE SCALE GENOMIC DNA]</scope>
    <source>
        <strain evidence="2">WM2013NL</strain>
        <tissue evidence="2">Head and thorax</tissue>
    </source>
</reference>
<dbReference type="GO" id="GO:0000175">
    <property type="term" value="F:3'-5'-RNA exonuclease activity"/>
    <property type="evidence" value="ECO:0007669"/>
    <property type="project" value="TreeGrafter"/>
</dbReference>
<keyword evidence="2" id="KW-0269">Exonuclease</keyword>
<dbReference type="STRING" id="104452.A0A0L7K3R5"/>
<dbReference type="Proteomes" id="UP000037510">
    <property type="component" value="Unassembled WGS sequence"/>
</dbReference>
<protein>
    <submittedName>
        <fullName evidence="2">Exosome complex exonuclease RRP44</fullName>
    </submittedName>
</protein>
<dbReference type="InterPro" id="IPR012340">
    <property type="entry name" value="NA-bd_OB-fold"/>
</dbReference>
<comment type="caution">
    <text evidence="2">The sequence shown here is derived from an EMBL/GenBank/DDBJ whole genome shotgun (WGS) entry which is preliminary data.</text>
</comment>
<evidence type="ECO:0000313" key="2">
    <source>
        <dbReference type="EMBL" id="KOB55747.1"/>
    </source>
</evidence>
<gene>
    <name evidence="2" type="ORF">OBRU01_25872</name>
</gene>
<sequence>DNLEEDAVVLDALKPVNPRDDEVTPTGRVADKLASQRILVALDSWPRNSRYPLGHFVRALGPIGDKDAENEVILLEHDVPHARFSEAVLACLPPSDWTIPKEASLCIFIVILLEHDVPHARFSEAVLAPNTPLDKEAQSRSTTVYLVDRRIDMVPAIDTTTRQDDVAQSLRTLNALAKKLKRRRMDNGALLLASPEIRF</sequence>
<dbReference type="GO" id="GO:0000177">
    <property type="term" value="C:cytoplasmic exosome (RNase complex)"/>
    <property type="evidence" value="ECO:0007669"/>
    <property type="project" value="TreeGrafter"/>
</dbReference>
<dbReference type="PANTHER" id="PTHR23355">
    <property type="entry name" value="RIBONUCLEASE"/>
    <property type="match status" value="1"/>
</dbReference>
<keyword evidence="2" id="KW-0540">Nuclease</keyword>
<dbReference type="GO" id="GO:0016075">
    <property type="term" value="P:rRNA catabolic process"/>
    <property type="evidence" value="ECO:0007669"/>
    <property type="project" value="TreeGrafter"/>
</dbReference>
<dbReference type="SUPFAM" id="SSF50249">
    <property type="entry name" value="Nucleic acid-binding proteins"/>
    <property type="match status" value="1"/>
</dbReference>
<evidence type="ECO:0000259" key="1">
    <source>
        <dbReference type="Pfam" id="PF17849"/>
    </source>
</evidence>
<dbReference type="EMBL" id="JTDY01011544">
    <property type="protein sequence ID" value="KOB55747.1"/>
    <property type="molecule type" value="Genomic_DNA"/>
</dbReference>
<accession>A0A0L7K3R5</accession>
<feature type="non-terminal residue" evidence="2">
    <location>
        <position position="199"/>
    </location>
</feature>
<dbReference type="PANTHER" id="PTHR23355:SF35">
    <property type="entry name" value="EXOSOME COMPLEX EXONUCLEASE RRP44"/>
    <property type="match status" value="1"/>
</dbReference>
<evidence type="ECO:0000313" key="3">
    <source>
        <dbReference type="Proteomes" id="UP000037510"/>
    </source>
</evidence>
<name>A0A0L7K3R5_OPEBR</name>
<proteinExistence type="predicted"/>
<dbReference type="InterPro" id="IPR050180">
    <property type="entry name" value="RNR_Ribonuclease"/>
</dbReference>
<dbReference type="Pfam" id="PF17849">
    <property type="entry name" value="OB_Dis3"/>
    <property type="match status" value="1"/>
</dbReference>
<keyword evidence="3" id="KW-1185">Reference proteome</keyword>
<dbReference type="GO" id="GO:0000176">
    <property type="term" value="C:nuclear exosome (RNase complex)"/>
    <property type="evidence" value="ECO:0007669"/>
    <property type="project" value="TreeGrafter"/>
</dbReference>
<feature type="non-terminal residue" evidence="2">
    <location>
        <position position="1"/>
    </location>
</feature>
<dbReference type="InterPro" id="IPR041505">
    <property type="entry name" value="Dis3_CSD2"/>
</dbReference>